<evidence type="ECO:0000313" key="2">
    <source>
        <dbReference type="EMBL" id="GGL59942.1"/>
    </source>
</evidence>
<name>A0A830FC20_9EURY</name>
<keyword evidence="1" id="KW-0812">Transmembrane</keyword>
<dbReference type="EMBL" id="BMPG01000002">
    <property type="protein sequence ID" value="GGL59942.1"/>
    <property type="molecule type" value="Genomic_DNA"/>
</dbReference>
<reference evidence="2" key="2">
    <citation type="submission" date="2020-09" db="EMBL/GenBank/DDBJ databases">
        <authorList>
            <person name="Sun Q."/>
            <person name="Ohkuma M."/>
        </authorList>
    </citation>
    <scope>NUCLEOTIDE SEQUENCE</scope>
    <source>
        <strain evidence="2">JCM 19596</strain>
    </source>
</reference>
<feature type="transmembrane region" description="Helical" evidence="1">
    <location>
        <begin position="58"/>
        <end position="76"/>
    </location>
</feature>
<proteinExistence type="predicted"/>
<feature type="transmembrane region" description="Helical" evidence="1">
    <location>
        <begin position="33"/>
        <end position="52"/>
    </location>
</feature>
<organism evidence="2 3">
    <name type="scientific">Halocalculus aciditolerans</name>
    <dbReference type="NCBI Taxonomy" id="1383812"/>
    <lineage>
        <taxon>Archaea</taxon>
        <taxon>Methanobacteriati</taxon>
        <taxon>Methanobacteriota</taxon>
        <taxon>Stenosarchaea group</taxon>
        <taxon>Halobacteria</taxon>
        <taxon>Halobacteriales</taxon>
        <taxon>Halobacteriaceae</taxon>
        <taxon>Halocalculus</taxon>
    </lineage>
</organism>
<keyword evidence="1" id="KW-0472">Membrane</keyword>
<dbReference type="AlphaFoldDB" id="A0A830FC20"/>
<evidence type="ECO:0000256" key="1">
    <source>
        <dbReference type="SAM" id="Phobius"/>
    </source>
</evidence>
<feature type="transmembrane region" description="Helical" evidence="1">
    <location>
        <begin position="88"/>
        <end position="105"/>
    </location>
</feature>
<reference evidence="2" key="1">
    <citation type="journal article" date="2014" name="Int. J. Syst. Evol. Microbiol.">
        <title>Complete genome sequence of Corynebacterium casei LMG S-19264T (=DSM 44701T), isolated from a smear-ripened cheese.</title>
        <authorList>
            <consortium name="US DOE Joint Genome Institute (JGI-PGF)"/>
            <person name="Walter F."/>
            <person name="Albersmeier A."/>
            <person name="Kalinowski J."/>
            <person name="Ruckert C."/>
        </authorList>
    </citation>
    <scope>NUCLEOTIDE SEQUENCE</scope>
    <source>
        <strain evidence="2">JCM 19596</strain>
    </source>
</reference>
<dbReference type="RefSeq" id="WP_188978060.1">
    <property type="nucleotide sequence ID" value="NZ_BMPG01000002.1"/>
</dbReference>
<keyword evidence="1" id="KW-1133">Transmembrane helix</keyword>
<accession>A0A830FC20</accession>
<comment type="caution">
    <text evidence="2">The sequence shown here is derived from an EMBL/GenBank/DDBJ whole genome shotgun (WGS) entry which is preliminary data.</text>
</comment>
<protein>
    <submittedName>
        <fullName evidence="2">Uncharacterized protein</fullName>
    </submittedName>
</protein>
<sequence>MKSTETPATDTRITLTAELDTELNVREFRWEMIACFLTGLLALALYTALGLYDRATTDPLAAALFPVPYALLAYGWSGGDPRRRLQTLVVVSLLLAVGVATRGHWLPFARSLTA</sequence>
<evidence type="ECO:0000313" key="3">
    <source>
        <dbReference type="Proteomes" id="UP000607197"/>
    </source>
</evidence>
<dbReference type="Proteomes" id="UP000607197">
    <property type="component" value="Unassembled WGS sequence"/>
</dbReference>
<gene>
    <name evidence="2" type="ORF">GCM10009039_17740</name>
</gene>
<keyword evidence="3" id="KW-1185">Reference proteome</keyword>